<dbReference type="InterPro" id="IPR017665">
    <property type="entry name" value="Guanylate_kinase"/>
</dbReference>
<accession>A0AAU9CCW0</accession>
<dbReference type="FunFam" id="3.30.63.10:FF:000002">
    <property type="entry name" value="Guanylate kinase 1"/>
    <property type="match status" value="1"/>
</dbReference>
<comment type="similarity">
    <text evidence="2 11">Belongs to the guanylate kinase family.</text>
</comment>
<dbReference type="PANTHER" id="PTHR23117:SF13">
    <property type="entry name" value="GUANYLATE KINASE"/>
    <property type="match status" value="1"/>
</dbReference>
<keyword evidence="8 11" id="KW-0418">Kinase</keyword>
<dbReference type="AlphaFoldDB" id="A0AAU9CCW0"/>
<dbReference type="NCBIfam" id="TIGR03263">
    <property type="entry name" value="guanyl_kin"/>
    <property type="match status" value="1"/>
</dbReference>
<evidence type="ECO:0000256" key="2">
    <source>
        <dbReference type="ARBA" id="ARBA00005790"/>
    </source>
</evidence>
<feature type="domain" description="Guanylate kinase-like" evidence="12">
    <location>
        <begin position="6"/>
        <end position="184"/>
    </location>
</feature>
<evidence type="ECO:0000313" key="14">
    <source>
        <dbReference type="Proteomes" id="UP001321450"/>
    </source>
</evidence>
<evidence type="ECO:0000256" key="6">
    <source>
        <dbReference type="ARBA" id="ARBA00022679"/>
    </source>
</evidence>
<dbReference type="InterPro" id="IPR027417">
    <property type="entry name" value="P-loop_NTPase"/>
</dbReference>
<dbReference type="HAMAP" id="MF_00328">
    <property type="entry name" value="Guanylate_kinase"/>
    <property type="match status" value="1"/>
</dbReference>
<comment type="function">
    <text evidence="11">Essential for recycling GMP and indirectly, cGMP.</text>
</comment>
<sequence length="206" mass="23999">MNMSKGTLFIVSAPSGAGKTSLLKRLREEMDRLVISVSHTTRPVRPGEVDGRDYHFVSRQTFERMIAEGAFLEYARVFDHYYGTARQPVLDELERGYDVILEIDWQGARQVREKLPECRSIFILPPSREVLEQRLRRRGQDSEETIARRMRDAKAEIAHYDEYDFLVVNDDFDQALNELKSIVVADRLRLSRQREALTDLLRQLLA</sequence>
<reference evidence="14" key="1">
    <citation type="journal article" date="2024" name="Int. J. Syst. Evol. Microbiol.">
        <title>Methylomarinovum tepidoasis sp. nov., a moderately thermophilic methanotroph of the family Methylothermaceae isolated from a deep-sea hydrothermal field.</title>
        <authorList>
            <person name="Hirayama H."/>
            <person name="Takaki Y."/>
            <person name="Abe M."/>
            <person name="Miyazaki M."/>
            <person name="Uematsu K."/>
            <person name="Matsui Y."/>
            <person name="Takai K."/>
        </authorList>
    </citation>
    <scope>NUCLEOTIDE SEQUENCE [LARGE SCALE GENOMIC DNA]</scope>
    <source>
        <strain evidence="14">IN45</strain>
    </source>
</reference>
<dbReference type="Gene3D" id="3.30.63.10">
    <property type="entry name" value="Guanylate Kinase phosphate binding domain"/>
    <property type="match status" value="1"/>
</dbReference>
<organism evidence="13 14">
    <name type="scientific">Methylomarinovum tepidoasis</name>
    <dbReference type="NCBI Taxonomy" id="2840183"/>
    <lineage>
        <taxon>Bacteria</taxon>
        <taxon>Pseudomonadati</taxon>
        <taxon>Pseudomonadota</taxon>
        <taxon>Gammaproteobacteria</taxon>
        <taxon>Methylococcales</taxon>
        <taxon>Methylothermaceae</taxon>
        <taxon>Methylomarinovum</taxon>
    </lineage>
</organism>
<dbReference type="Pfam" id="PF00625">
    <property type="entry name" value="Guanylate_kin"/>
    <property type="match status" value="1"/>
</dbReference>
<dbReference type="InterPro" id="IPR020590">
    <property type="entry name" value="Guanylate_kinase_CS"/>
</dbReference>
<dbReference type="FunFam" id="3.40.50.300:FF:000084">
    <property type="entry name" value="Guanylate kinase"/>
    <property type="match status" value="1"/>
</dbReference>
<dbReference type="GO" id="GO:0005829">
    <property type="term" value="C:cytosol"/>
    <property type="evidence" value="ECO:0007669"/>
    <property type="project" value="TreeGrafter"/>
</dbReference>
<evidence type="ECO:0000256" key="3">
    <source>
        <dbReference type="ARBA" id="ARBA00012961"/>
    </source>
</evidence>
<name>A0AAU9CCW0_9GAMM</name>
<dbReference type="PROSITE" id="PS50052">
    <property type="entry name" value="GUANYLATE_KINASE_2"/>
    <property type="match status" value="1"/>
</dbReference>
<dbReference type="Gene3D" id="3.40.50.300">
    <property type="entry name" value="P-loop containing nucleotide triphosphate hydrolases"/>
    <property type="match status" value="1"/>
</dbReference>
<comment type="catalytic activity">
    <reaction evidence="11">
        <text>GMP + ATP = GDP + ADP</text>
        <dbReference type="Rhea" id="RHEA:20780"/>
        <dbReference type="ChEBI" id="CHEBI:30616"/>
        <dbReference type="ChEBI" id="CHEBI:58115"/>
        <dbReference type="ChEBI" id="CHEBI:58189"/>
        <dbReference type="ChEBI" id="CHEBI:456216"/>
        <dbReference type="EC" id="2.7.4.8"/>
    </reaction>
</comment>
<evidence type="ECO:0000256" key="10">
    <source>
        <dbReference type="ARBA" id="ARBA00030128"/>
    </source>
</evidence>
<dbReference type="InterPro" id="IPR008145">
    <property type="entry name" value="GK/Ca_channel_bsu"/>
</dbReference>
<evidence type="ECO:0000256" key="7">
    <source>
        <dbReference type="ARBA" id="ARBA00022741"/>
    </source>
</evidence>
<dbReference type="PANTHER" id="PTHR23117">
    <property type="entry name" value="GUANYLATE KINASE-RELATED"/>
    <property type="match status" value="1"/>
</dbReference>
<proteinExistence type="inferred from homology"/>
<dbReference type="InterPro" id="IPR008144">
    <property type="entry name" value="Guanylate_kin-like_dom"/>
</dbReference>
<evidence type="ECO:0000256" key="8">
    <source>
        <dbReference type="ARBA" id="ARBA00022777"/>
    </source>
</evidence>
<dbReference type="PROSITE" id="PS00856">
    <property type="entry name" value="GUANYLATE_KINASE_1"/>
    <property type="match status" value="1"/>
</dbReference>
<evidence type="ECO:0000256" key="9">
    <source>
        <dbReference type="ARBA" id="ARBA00022840"/>
    </source>
</evidence>
<dbReference type="EC" id="2.7.4.8" evidence="3 11"/>
<dbReference type="SMART" id="SM00072">
    <property type="entry name" value="GuKc"/>
    <property type="match status" value="1"/>
</dbReference>
<dbReference type="Proteomes" id="UP001321450">
    <property type="component" value="Chromosome"/>
</dbReference>
<keyword evidence="5 11" id="KW-0963">Cytoplasm</keyword>
<keyword evidence="9 11" id="KW-0067">ATP-binding</keyword>
<dbReference type="EMBL" id="AP024718">
    <property type="protein sequence ID" value="BCX88088.1"/>
    <property type="molecule type" value="Genomic_DNA"/>
</dbReference>
<dbReference type="GO" id="GO:0005524">
    <property type="term" value="F:ATP binding"/>
    <property type="evidence" value="ECO:0007669"/>
    <property type="project" value="UniProtKB-UniRule"/>
</dbReference>
<evidence type="ECO:0000256" key="5">
    <source>
        <dbReference type="ARBA" id="ARBA00022490"/>
    </source>
</evidence>
<keyword evidence="6 11" id="KW-0808">Transferase</keyword>
<dbReference type="CDD" id="cd00071">
    <property type="entry name" value="GMPK"/>
    <property type="match status" value="1"/>
</dbReference>
<evidence type="ECO:0000313" key="13">
    <source>
        <dbReference type="EMBL" id="BCX88088.1"/>
    </source>
</evidence>
<dbReference type="GO" id="GO:0004385">
    <property type="term" value="F:GMP kinase activity"/>
    <property type="evidence" value="ECO:0007669"/>
    <property type="project" value="UniProtKB-UniRule"/>
</dbReference>
<evidence type="ECO:0000256" key="4">
    <source>
        <dbReference type="ARBA" id="ARBA00016296"/>
    </source>
</evidence>
<comment type="subcellular location">
    <subcellularLocation>
        <location evidence="1 11">Cytoplasm</location>
    </subcellularLocation>
</comment>
<evidence type="ECO:0000256" key="1">
    <source>
        <dbReference type="ARBA" id="ARBA00004496"/>
    </source>
</evidence>
<evidence type="ECO:0000259" key="12">
    <source>
        <dbReference type="PROSITE" id="PS50052"/>
    </source>
</evidence>
<dbReference type="KEGG" id="meiy:MIN45_P0455"/>
<keyword evidence="14" id="KW-1185">Reference proteome</keyword>
<dbReference type="SUPFAM" id="SSF52540">
    <property type="entry name" value="P-loop containing nucleoside triphosphate hydrolases"/>
    <property type="match status" value="1"/>
</dbReference>
<evidence type="ECO:0000256" key="11">
    <source>
        <dbReference type="HAMAP-Rule" id="MF_00328"/>
    </source>
</evidence>
<protein>
    <recommendedName>
        <fullName evidence="4 11">Guanylate kinase</fullName>
        <ecNumber evidence="3 11">2.7.4.8</ecNumber>
    </recommendedName>
    <alternativeName>
        <fullName evidence="10 11">GMP kinase</fullName>
    </alternativeName>
</protein>
<gene>
    <name evidence="11" type="primary">gmk</name>
    <name evidence="13" type="ORF">MIN45_P0455</name>
</gene>
<feature type="binding site" evidence="11">
    <location>
        <begin position="13"/>
        <end position="20"/>
    </location>
    <ligand>
        <name>ATP</name>
        <dbReference type="ChEBI" id="CHEBI:30616"/>
    </ligand>
</feature>
<keyword evidence="7 11" id="KW-0547">Nucleotide-binding</keyword>